<feature type="compositionally biased region" description="Polar residues" evidence="1">
    <location>
        <begin position="802"/>
        <end position="812"/>
    </location>
</feature>
<feature type="compositionally biased region" description="Low complexity" evidence="1">
    <location>
        <begin position="760"/>
        <end position="770"/>
    </location>
</feature>
<comment type="caution">
    <text evidence="2">The sequence shown here is derived from an EMBL/GenBank/DDBJ whole genome shotgun (WGS) entry which is preliminary data.</text>
</comment>
<accession>A0A433TYX6</accession>
<reference evidence="2 3" key="1">
    <citation type="submission" date="2019-01" db="EMBL/GenBank/DDBJ databases">
        <title>A draft genome assembly of the solar-powered sea slug Elysia chlorotica.</title>
        <authorList>
            <person name="Cai H."/>
            <person name="Li Q."/>
            <person name="Fang X."/>
            <person name="Li J."/>
            <person name="Curtis N.E."/>
            <person name="Altenburger A."/>
            <person name="Shibata T."/>
            <person name="Feng M."/>
            <person name="Maeda T."/>
            <person name="Schwartz J.A."/>
            <person name="Shigenobu S."/>
            <person name="Lundholm N."/>
            <person name="Nishiyama T."/>
            <person name="Yang H."/>
            <person name="Hasebe M."/>
            <person name="Li S."/>
            <person name="Pierce S.K."/>
            <person name="Wang J."/>
        </authorList>
    </citation>
    <scope>NUCLEOTIDE SEQUENCE [LARGE SCALE GENOMIC DNA]</scope>
    <source>
        <strain evidence="2">EC2010</strain>
        <tissue evidence="2">Whole organism of an adult</tissue>
    </source>
</reference>
<dbReference type="OrthoDB" id="6160700at2759"/>
<dbReference type="AlphaFoldDB" id="A0A433TYX6"/>
<evidence type="ECO:0000313" key="2">
    <source>
        <dbReference type="EMBL" id="RUS86767.1"/>
    </source>
</evidence>
<proteinExistence type="predicted"/>
<feature type="compositionally biased region" description="Basic and acidic residues" evidence="1">
    <location>
        <begin position="268"/>
        <end position="277"/>
    </location>
</feature>
<keyword evidence="3" id="KW-1185">Reference proteome</keyword>
<dbReference type="Proteomes" id="UP000271974">
    <property type="component" value="Unassembled WGS sequence"/>
</dbReference>
<name>A0A433TYX6_ELYCH</name>
<feature type="region of interest" description="Disordered" evidence="1">
    <location>
        <begin position="189"/>
        <end position="215"/>
    </location>
</feature>
<feature type="compositionally biased region" description="Polar residues" evidence="1">
    <location>
        <begin position="278"/>
        <end position="298"/>
    </location>
</feature>
<feature type="region of interest" description="Disordered" evidence="1">
    <location>
        <begin position="264"/>
        <end position="324"/>
    </location>
</feature>
<organism evidence="2 3">
    <name type="scientific">Elysia chlorotica</name>
    <name type="common">Eastern emerald elysia</name>
    <name type="synonym">Sea slug</name>
    <dbReference type="NCBI Taxonomy" id="188477"/>
    <lineage>
        <taxon>Eukaryota</taxon>
        <taxon>Metazoa</taxon>
        <taxon>Spiralia</taxon>
        <taxon>Lophotrochozoa</taxon>
        <taxon>Mollusca</taxon>
        <taxon>Gastropoda</taxon>
        <taxon>Heterobranchia</taxon>
        <taxon>Euthyneura</taxon>
        <taxon>Panpulmonata</taxon>
        <taxon>Sacoglossa</taxon>
        <taxon>Placobranchoidea</taxon>
        <taxon>Plakobranchidae</taxon>
        <taxon>Elysia</taxon>
    </lineage>
</organism>
<feature type="compositionally biased region" description="Polar residues" evidence="1">
    <location>
        <begin position="380"/>
        <end position="393"/>
    </location>
</feature>
<feature type="region of interest" description="Disordered" evidence="1">
    <location>
        <begin position="380"/>
        <end position="399"/>
    </location>
</feature>
<evidence type="ECO:0000256" key="1">
    <source>
        <dbReference type="SAM" id="MobiDB-lite"/>
    </source>
</evidence>
<gene>
    <name evidence="2" type="ORF">EGW08_005490</name>
</gene>
<evidence type="ECO:0000313" key="3">
    <source>
        <dbReference type="Proteomes" id="UP000271974"/>
    </source>
</evidence>
<sequence length="923" mass="101636">MELCSSMSQSPAYLRQFGPFYASNPAPASSQTTPSRKMSCSAILSTESASCSDNRYHVDTTTDDFDPNMEPLDLRTRSQKEDCQDLDESVSDGSVTHYFGFSTRCASATTRGDSPAKLVSLNFCECFTGKHQVGDQFACYCNGSPVYILRSKLQPMTEEIREHMRNHHQSPSITLSLDSSPPELVIDLPSSSSEMDLNSPEKEYLRENSTTPTPVETLSLSQEARHIYKFESGENLESLGPFSSYRVRMTPIISQISDAVATEDPDLKEDHVPKVHQETSGVQPTSETSDMDETQNLSIRPPAPGSETTIISCVGDTSEPHDAHDYSADISATQLTDDDISVSGDGADASTWFIKEKVDKSSSALRLKLCKTFVVDDSDQQNGKSLGNENTTGFHDKKYEPTINQPCAKVKPEVQNVNTCRYPRNTRHQPTSLSLDTNSTQRFIEGRSICEASTIVSASPPSAANTMSSCVSYPATPDVSFHSSNALSVSPTHHVISDGRISSTPNVRGPVTMKDAYKFTKTSEETSLRRAMFKKKVAAQGSDSILNLGFTSELELNQKDFPPSGNNHKDEGVFKKPKTTWSKRKWFMKAFKQKLICQSNVSVISAMDNSAHQEVSCSERVKAALHPLTTTTGNRFQAPSRPTLRPLCGKTATTSTATVAFATLSETKQSQAPGQTAQPRIKEPGSDMFSSLRSFDTTPSLNHLVAPLDLSLSVTANESPELTHATKADFNPHHRVPNTSTPVMLTESLSTSAQKDMFKIPRIPISPRTPTRNHSRRPLSSLANPRHRGNLSKPDRTREASGVSTRTESSLSESNVLSWTTQQSFDIKMLKRSARAVAELLTAFIEDSSITQFGAQYKDGLSKSMLVSLCEKCEIRVKQSKTDSSIFNLVKSRRSQAPTVEDVKQLVRRARKTRNPRQLSSMF</sequence>
<dbReference type="EMBL" id="RQTK01000129">
    <property type="protein sequence ID" value="RUS86767.1"/>
    <property type="molecule type" value="Genomic_DNA"/>
</dbReference>
<feature type="region of interest" description="Disordered" evidence="1">
    <location>
        <begin position="756"/>
        <end position="812"/>
    </location>
</feature>
<protein>
    <submittedName>
        <fullName evidence="2">Uncharacterized protein</fullName>
    </submittedName>
</protein>